<dbReference type="InterPro" id="IPR049492">
    <property type="entry name" value="BD-FAE-like_dom"/>
</dbReference>
<feature type="transmembrane region" description="Helical" evidence="2">
    <location>
        <begin position="31"/>
        <end position="52"/>
    </location>
</feature>
<keyword evidence="2" id="KW-1133">Transmembrane helix</keyword>
<proteinExistence type="predicted"/>
<dbReference type="SUPFAM" id="SSF53474">
    <property type="entry name" value="alpha/beta-Hydrolases"/>
    <property type="match status" value="1"/>
</dbReference>
<feature type="domain" description="BD-FAE-like" evidence="3">
    <location>
        <begin position="141"/>
        <end position="333"/>
    </location>
</feature>
<dbReference type="AlphaFoldDB" id="A0A1G7B047"/>
<dbReference type="OrthoDB" id="9777975at2"/>
<keyword evidence="1" id="KW-0378">Hydrolase</keyword>
<dbReference type="STRING" id="1391627.SAMN05216464_104332"/>
<accession>A0A1G7B047</accession>
<keyword evidence="5" id="KW-1185">Reference proteome</keyword>
<organism evidence="4 5">
    <name type="scientific">Mucilaginibacter pineti</name>
    <dbReference type="NCBI Taxonomy" id="1391627"/>
    <lineage>
        <taxon>Bacteria</taxon>
        <taxon>Pseudomonadati</taxon>
        <taxon>Bacteroidota</taxon>
        <taxon>Sphingobacteriia</taxon>
        <taxon>Sphingobacteriales</taxon>
        <taxon>Sphingobacteriaceae</taxon>
        <taxon>Mucilaginibacter</taxon>
    </lineage>
</organism>
<evidence type="ECO:0000256" key="1">
    <source>
        <dbReference type="ARBA" id="ARBA00022801"/>
    </source>
</evidence>
<dbReference type="InterPro" id="IPR050300">
    <property type="entry name" value="GDXG_lipolytic_enzyme"/>
</dbReference>
<evidence type="ECO:0000256" key="2">
    <source>
        <dbReference type="SAM" id="Phobius"/>
    </source>
</evidence>
<dbReference type="EMBL" id="FNAI01000004">
    <property type="protein sequence ID" value="SDE20391.1"/>
    <property type="molecule type" value="Genomic_DNA"/>
</dbReference>
<evidence type="ECO:0000259" key="3">
    <source>
        <dbReference type="Pfam" id="PF20434"/>
    </source>
</evidence>
<dbReference type="InterPro" id="IPR029058">
    <property type="entry name" value="AB_hydrolase_fold"/>
</dbReference>
<keyword evidence="2" id="KW-0812">Transmembrane</keyword>
<reference evidence="4 5" key="1">
    <citation type="submission" date="2016-10" db="EMBL/GenBank/DDBJ databases">
        <authorList>
            <person name="de Groot N.N."/>
        </authorList>
    </citation>
    <scope>NUCLEOTIDE SEQUENCE [LARGE SCALE GENOMIC DNA]</scope>
    <source>
        <strain evidence="4 5">47C3B</strain>
    </source>
</reference>
<name>A0A1G7B047_9SPHI</name>
<dbReference type="Pfam" id="PF20434">
    <property type="entry name" value="BD-FAE"/>
    <property type="match status" value="1"/>
</dbReference>
<feature type="transmembrane region" description="Helical" evidence="2">
    <location>
        <begin position="59"/>
        <end position="80"/>
    </location>
</feature>
<dbReference type="GO" id="GO:0016787">
    <property type="term" value="F:hydrolase activity"/>
    <property type="evidence" value="ECO:0007669"/>
    <property type="project" value="UniProtKB-KW"/>
</dbReference>
<protein>
    <submittedName>
        <fullName evidence="4">Acetyl esterase/lipase</fullName>
    </submittedName>
</protein>
<keyword evidence="2" id="KW-0472">Membrane</keyword>
<evidence type="ECO:0000313" key="4">
    <source>
        <dbReference type="EMBL" id="SDE20391.1"/>
    </source>
</evidence>
<evidence type="ECO:0000313" key="5">
    <source>
        <dbReference type="Proteomes" id="UP000199072"/>
    </source>
</evidence>
<dbReference type="PANTHER" id="PTHR48081">
    <property type="entry name" value="AB HYDROLASE SUPERFAMILY PROTEIN C4A8.06C"/>
    <property type="match status" value="1"/>
</dbReference>
<sequence>MIRFIICVLLLLISLLTVFKAFEYYMWMLAIVASEFCWVFIIFVLIALLSGFYVSSYKLAGTVTGLLALALFISPILRAYNVAGSLKQNFTAAFGPGSTIVKGDNTQAPFSFWAMFKGNKTIAFKTFTYATYPGRDLTMDYFPTQVVGNRPCVVIVHGGSWNKGDNKQLPELNSYLALVGYNVAAITYRLAPKYQSPAPVEDVHAAFAYLRKHAAELHIDTNNFVLMGRSAGGQIALLAAYTRPEPGLKAVIDYYAPADMVWGYSIPSSPLIMDSRKVMSDYIGGTYHQVPAKFAASSPLEFITPQSIPTLIIHGDNDVLVSPEHSRRMNVKLQQNGVKHFLLRLPWATHGFDFNLNGPGGQLATYTVERFLNIVTK</sequence>
<dbReference type="Gene3D" id="3.40.50.1820">
    <property type="entry name" value="alpha/beta hydrolase"/>
    <property type="match status" value="1"/>
</dbReference>
<dbReference type="RefSeq" id="WP_091149530.1">
    <property type="nucleotide sequence ID" value="NZ_FNAI01000004.1"/>
</dbReference>
<dbReference type="Proteomes" id="UP000199072">
    <property type="component" value="Unassembled WGS sequence"/>
</dbReference>
<gene>
    <name evidence="4" type="ORF">SAMN05216464_104332</name>
</gene>